<keyword evidence="2" id="KW-1185">Reference proteome</keyword>
<dbReference type="AlphaFoldDB" id="W4UY92"/>
<proteinExistence type="predicted"/>
<gene>
    <name evidence="1" type="ORF">JCM10512_4004</name>
</gene>
<sequence>MDLLNIVGVLHEEDLGFVVLVQFRGINGFEHDAFPVEQVDIHHFDKPIGVDHAFNRLQVIEYRLYEQDH</sequence>
<reference evidence="1 2" key="1">
    <citation type="journal article" date="2014" name="Genome Announc.">
        <title>Draft Genome Sequence of Bacteroides reticulotermitis Strain JCM 10512T, Isolated from the Gut of a Termite.</title>
        <authorList>
            <person name="Yuki M."/>
            <person name="Oshima K."/>
            <person name="Suda W."/>
            <person name="Sakamoto M."/>
            <person name="Iida T."/>
            <person name="Hattori M."/>
            <person name="Ohkuma M."/>
        </authorList>
    </citation>
    <scope>NUCLEOTIDE SEQUENCE [LARGE SCALE GENOMIC DNA]</scope>
    <source>
        <strain evidence="1 2">JCM 10512</strain>
    </source>
</reference>
<dbReference type="EMBL" id="BAIV01000028">
    <property type="protein sequence ID" value="GAE85558.1"/>
    <property type="molecule type" value="Genomic_DNA"/>
</dbReference>
<dbReference type="STRING" id="1445607.JCM10512_4004"/>
<organism evidence="1 2">
    <name type="scientific">Bacteroides reticulotermitis JCM 10512</name>
    <dbReference type="NCBI Taxonomy" id="1445607"/>
    <lineage>
        <taxon>Bacteria</taxon>
        <taxon>Pseudomonadati</taxon>
        <taxon>Bacteroidota</taxon>
        <taxon>Bacteroidia</taxon>
        <taxon>Bacteroidales</taxon>
        <taxon>Bacteroidaceae</taxon>
        <taxon>Bacteroides</taxon>
    </lineage>
</organism>
<name>W4UY92_9BACE</name>
<dbReference type="Proteomes" id="UP000019131">
    <property type="component" value="Unassembled WGS sequence"/>
</dbReference>
<accession>W4UY92</accession>
<comment type="caution">
    <text evidence="1">The sequence shown here is derived from an EMBL/GenBank/DDBJ whole genome shotgun (WGS) entry which is preliminary data.</text>
</comment>
<evidence type="ECO:0000313" key="2">
    <source>
        <dbReference type="Proteomes" id="UP000019131"/>
    </source>
</evidence>
<protein>
    <submittedName>
        <fullName evidence="1">Uncharacterized protein</fullName>
    </submittedName>
</protein>
<evidence type="ECO:0000313" key="1">
    <source>
        <dbReference type="EMBL" id="GAE85558.1"/>
    </source>
</evidence>